<reference evidence="7" key="2">
    <citation type="submission" date="2009-11" db="EMBL/GenBank/DDBJ databases">
        <title>The Genome Sequence of Allomyces macrogynus strain ATCC 38327.</title>
        <authorList>
            <consortium name="The Broad Institute Genome Sequencing Platform"/>
            <person name="Russ C."/>
            <person name="Cuomo C."/>
            <person name="Shea T."/>
            <person name="Young S.K."/>
            <person name="Zeng Q."/>
            <person name="Koehrsen M."/>
            <person name="Haas B."/>
            <person name="Borodovsky M."/>
            <person name="Guigo R."/>
            <person name="Alvarado L."/>
            <person name="Berlin A."/>
            <person name="Borenstein D."/>
            <person name="Chen Z."/>
            <person name="Engels R."/>
            <person name="Freedman E."/>
            <person name="Gellesch M."/>
            <person name="Goldberg J."/>
            <person name="Griggs A."/>
            <person name="Gujja S."/>
            <person name="Heiman D."/>
            <person name="Hepburn T."/>
            <person name="Howarth C."/>
            <person name="Jen D."/>
            <person name="Larson L."/>
            <person name="Lewis B."/>
            <person name="Mehta T."/>
            <person name="Park D."/>
            <person name="Pearson M."/>
            <person name="Roberts A."/>
            <person name="Saif S."/>
            <person name="Shenoy N."/>
            <person name="Sisk P."/>
            <person name="Stolte C."/>
            <person name="Sykes S."/>
            <person name="Walk T."/>
            <person name="White J."/>
            <person name="Yandava C."/>
            <person name="Burger G."/>
            <person name="Gray M.W."/>
            <person name="Holland P.W.H."/>
            <person name="King N."/>
            <person name="Lang F.B.F."/>
            <person name="Roger A.J."/>
            <person name="Ruiz-Trillo I."/>
            <person name="Lander E."/>
            <person name="Nusbaum C."/>
        </authorList>
    </citation>
    <scope>NUCLEOTIDE SEQUENCE [LARGE SCALE GENOMIC DNA]</scope>
    <source>
        <strain evidence="7">ATCC 38327</strain>
    </source>
</reference>
<dbReference type="Proteomes" id="UP000054350">
    <property type="component" value="Unassembled WGS sequence"/>
</dbReference>
<evidence type="ECO:0000256" key="3">
    <source>
        <dbReference type="PROSITE-ProRule" id="PRU10141"/>
    </source>
</evidence>
<protein>
    <submittedName>
        <fullName evidence="6">CAMK/CAMK1 protein kinase</fullName>
    </submittedName>
</protein>
<dbReference type="PANTHER" id="PTHR24347">
    <property type="entry name" value="SERINE/THREONINE-PROTEIN KINASE"/>
    <property type="match status" value="1"/>
</dbReference>
<proteinExistence type="predicted"/>
<feature type="region of interest" description="Disordered" evidence="4">
    <location>
        <begin position="625"/>
        <end position="644"/>
    </location>
</feature>
<evidence type="ECO:0000256" key="2">
    <source>
        <dbReference type="ARBA" id="ARBA00022840"/>
    </source>
</evidence>
<evidence type="ECO:0000256" key="4">
    <source>
        <dbReference type="SAM" id="MobiDB-lite"/>
    </source>
</evidence>
<dbReference type="InterPro" id="IPR017441">
    <property type="entry name" value="Protein_kinase_ATP_BS"/>
</dbReference>
<dbReference type="EMBL" id="GG745371">
    <property type="protein sequence ID" value="KNE71301.1"/>
    <property type="molecule type" value="Genomic_DNA"/>
</dbReference>
<dbReference type="InterPro" id="IPR011009">
    <property type="entry name" value="Kinase-like_dom_sf"/>
</dbReference>
<dbReference type="CDD" id="cd05117">
    <property type="entry name" value="STKc_CAMK"/>
    <property type="match status" value="1"/>
</dbReference>
<dbReference type="STRING" id="578462.A0A0L0T9A6"/>
<dbReference type="Gene3D" id="1.10.510.10">
    <property type="entry name" value="Transferase(Phosphotransferase) domain 1"/>
    <property type="match status" value="1"/>
</dbReference>
<feature type="binding site" evidence="3">
    <location>
        <position position="52"/>
    </location>
    <ligand>
        <name>ATP</name>
        <dbReference type="ChEBI" id="CHEBI:30616"/>
    </ligand>
</feature>
<dbReference type="GO" id="GO:0005524">
    <property type="term" value="F:ATP binding"/>
    <property type="evidence" value="ECO:0007669"/>
    <property type="project" value="UniProtKB-UniRule"/>
</dbReference>
<dbReference type="SUPFAM" id="SSF56112">
    <property type="entry name" value="Protein kinase-like (PK-like)"/>
    <property type="match status" value="1"/>
</dbReference>
<feature type="compositionally biased region" description="Low complexity" evidence="4">
    <location>
        <begin position="407"/>
        <end position="419"/>
    </location>
</feature>
<feature type="domain" description="Protein kinase" evidence="5">
    <location>
        <begin position="23"/>
        <end position="280"/>
    </location>
</feature>
<feature type="region of interest" description="Disordered" evidence="4">
    <location>
        <begin position="652"/>
        <end position="709"/>
    </location>
</feature>
<dbReference type="AlphaFoldDB" id="A0A0L0T9A6"/>
<evidence type="ECO:0000313" key="7">
    <source>
        <dbReference type="Proteomes" id="UP000054350"/>
    </source>
</evidence>
<dbReference type="InterPro" id="IPR008271">
    <property type="entry name" value="Ser/Thr_kinase_AS"/>
</dbReference>
<evidence type="ECO:0000259" key="5">
    <source>
        <dbReference type="PROSITE" id="PS50011"/>
    </source>
</evidence>
<name>A0A0L0T9A6_ALLM3</name>
<keyword evidence="6" id="KW-0808">Transferase</keyword>
<feature type="region of interest" description="Disordered" evidence="4">
    <location>
        <begin position="383"/>
        <end position="437"/>
    </location>
</feature>
<dbReference type="PROSITE" id="PS50011">
    <property type="entry name" value="PROTEIN_KINASE_DOM"/>
    <property type="match status" value="1"/>
</dbReference>
<sequence length="709" mass="74661">MAIHIGRLFDCLQPASYRRKRAYKMGRVIGRGTYGVVREAVDKATGIRYAVKIISKDLLPDDSPFLDRELVSLQRVRHRNVVNLVDHFESRSKYYLVCEMALGGELFDQIVERGRFTEHDAAALVRNLILGVAEIHKCHVVHRDIKPENLLFRTANDLTDIMIADFGVSRTANEDDVLMTVCGSPGYCAPEILLNQGHNTKADLWSVGVVTFTMLCGYSPFGPIDDPKGLMDRMMTGNIDFNERYWKYISAEAKDFVRKLLTLDPHARPSATEALAHPWLQPKPDDADAHVAAANILSEHVRSNMLTIRAQRVGTDVGQWLRAWQQATAADDDLVHNTVGVTPLRDRGVGAGALAHAATSVLATRGPLAHAATAVPAGRTLGRRDSWRFPRGGVGNLFRRRGPGAPASTTSASDASKTARGSSTDAPRMTLNPPPPPADFSAINTMSLHSVAHLVAAVVAASNPTPTGSLLRNAPHLSPGTNHGSLHSRTVSSAAAAAAAAAAASGGANGDAAELELTLNRLLRKAHAAEKPAAPTSRRDLDRVIFGDEYVDRSAVAVVAAAAASSSTLAADLPGVVPFPASPVADVANSSLATATAPAPPGSALPLAAASTVSLHPARDDLAAFHATTGGSPAGSPAPGPLSPMSLLQAVLESETSPGRESASAPAPARVDSHQASPEQVEAPSGGAGREKAPGLSAWPRDVSEISID</sequence>
<organism evidence="6 7">
    <name type="scientific">Allomyces macrogynus (strain ATCC 38327)</name>
    <name type="common">Allomyces javanicus var. macrogynus</name>
    <dbReference type="NCBI Taxonomy" id="578462"/>
    <lineage>
        <taxon>Eukaryota</taxon>
        <taxon>Fungi</taxon>
        <taxon>Fungi incertae sedis</taxon>
        <taxon>Blastocladiomycota</taxon>
        <taxon>Blastocladiomycetes</taxon>
        <taxon>Blastocladiales</taxon>
        <taxon>Blastocladiaceae</taxon>
        <taxon>Allomyces</taxon>
    </lineage>
</organism>
<keyword evidence="7" id="KW-1185">Reference proteome</keyword>
<dbReference type="SMART" id="SM00220">
    <property type="entry name" value="S_TKc"/>
    <property type="match status" value="1"/>
</dbReference>
<evidence type="ECO:0000313" key="6">
    <source>
        <dbReference type="EMBL" id="KNE71301.1"/>
    </source>
</evidence>
<keyword evidence="1 3" id="KW-0547">Nucleotide-binding</keyword>
<dbReference type="OMA" id="QHNYFNP"/>
<dbReference type="PROSITE" id="PS00107">
    <property type="entry name" value="PROTEIN_KINASE_ATP"/>
    <property type="match status" value="1"/>
</dbReference>
<dbReference type="VEuPathDB" id="FungiDB:AMAG_15541"/>
<dbReference type="GO" id="GO:0004672">
    <property type="term" value="F:protein kinase activity"/>
    <property type="evidence" value="ECO:0007669"/>
    <property type="project" value="InterPro"/>
</dbReference>
<dbReference type="Pfam" id="PF00069">
    <property type="entry name" value="Pkinase"/>
    <property type="match status" value="1"/>
</dbReference>
<dbReference type="OrthoDB" id="40902at2759"/>
<keyword evidence="6" id="KW-0418">Kinase</keyword>
<dbReference type="eggNOG" id="KOG0032">
    <property type="taxonomic scope" value="Eukaryota"/>
</dbReference>
<dbReference type="InterPro" id="IPR000719">
    <property type="entry name" value="Prot_kinase_dom"/>
</dbReference>
<evidence type="ECO:0000256" key="1">
    <source>
        <dbReference type="ARBA" id="ARBA00022741"/>
    </source>
</evidence>
<reference evidence="6 7" key="1">
    <citation type="submission" date="2009-11" db="EMBL/GenBank/DDBJ databases">
        <title>Annotation of Allomyces macrogynus ATCC 38327.</title>
        <authorList>
            <consortium name="The Broad Institute Genome Sequencing Platform"/>
            <person name="Russ C."/>
            <person name="Cuomo C."/>
            <person name="Burger G."/>
            <person name="Gray M.W."/>
            <person name="Holland P.W.H."/>
            <person name="King N."/>
            <person name="Lang F.B.F."/>
            <person name="Roger A.J."/>
            <person name="Ruiz-Trillo I."/>
            <person name="Young S.K."/>
            <person name="Zeng Q."/>
            <person name="Gargeya S."/>
            <person name="Fitzgerald M."/>
            <person name="Haas B."/>
            <person name="Abouelleil A."/>
            <person name="Alvarado L."/>
            <person name="Arachchi H.M."/>
            <person name="Berlin A."/>
            <person name="Chapman S.B."/>
            <person name="Gearin G."/>
            <person name="Goldberg J."/>
            <person name="Griggs A."/>
            <person name="Gujja S."/>
            <person name="Hansen M."/>
            <person name="Heiman D."/>
            <person name="Howarth C."/>
            <person name="Larimer J."/>
            <person name="Lui A."/>
            <person name="MacDonald P.J.P."/>
            <person name="McCowen C."/>
            <person name="Montmayeur A."/>
            <person name="Murphy C."/>
            <person name="Neiman D."/>
            <person name="Pearson M."/>
            <person name="Priest M."/>
            <person name="Roberts A."/>
            <person name="Saif S."/>
            <person name="Shea T."/>
            <person name="Sisk P."/>
            <person name="Stolte C."/>
            <person name="Sykes S."/>
            <person name="Wortman J."/>
            <person name="Nusbaum C."/>
            <person name="Birren B."/>
        </authorList>
    </citation>
    <scope>NUCLEOTIDE SEQUENCE [LARGE SCALE GENOMIC DNA]</scope>
    <source>
        <strain evidence="6 7">ATCC 38327</strain>
    </source>
</reference>
<dbReference type="FunFam" id="1.10.510.10:FF:000571">
    <property type="entry name" value="Maternal embryonic leucine zipper kinase"/>
    <property type="match status" value="1"/>
</dbReference>
<gene>
    <name evidence="6" type="ORF">AMAG_15541</name>
</gene>
<keyword evidence="2 3" id="KW-0067">ATP-binding</keyword>
<dbReference type="PROSITE" id="PS00108">
    <property type="entry name" value="PROTEIN_KINASE_ST"/>
    <property type="match status" value="1"/>
</dbReference>
<accession>A0A0L0T9A6</accession>